<dbReference type="Gene3D" id="3.10.129.10">
    <property type="entry name" value="Hotdog Thioesterase"/>
    <property type="match status" value="1"/>
</dbReference>
<evidence type="ECO:0000313" key="2">
    <source>
        <dbReference type="EMBL" id="RAR13989.1"/>
    </source>
</evidence>
<dbReference type="CDD" id="cd03443">
    <property type="entry name" value="PaaI_thioesterase"/>
    <property type="match status" value="1"/>
</dbReference>
<dbReference type="Pfam" id="PF03061">
    <property type="entry name" value="4HBT"/>
    <property type="match status" value="1"/>
</dbReference>
<dbReference type="AlphaFoldDB" id="A0A364N9K5"/>
<evidence type="ECO:0000259" key="1">
    <source>
        <dbReference type="Pfam" id="PF03061"/>
    </source>
</evidence>
<dbReference type="InterPro" id="IPR052061">
    <property type="entry name" value="PTE-AB_protein"/>
</dbReference>
<name>A0A364N9K5_STELY</name>
<accession>A0A364N9K5</accession>
<protein>
    <recommendedName>
        <fullName evidence="1">Thioesterase domain-containing protein</fullName>
    </recommendedName>
</protein>
<dbReference type="InterPro" id="IPR006683">
    <property type="entry name" value="Thioestr_dom"/>
</dbReference>
<gene>
    <name evidence="2" type="ORF">DDE83_002558</name>
</gene>
<organism evidence="2 3">
    <name type="scientific">Stemphylium lycopersici</name>
    <name type="common">Tomato gray leaf spot disease fungus</name>
    <name type="synonym">Thyrospora lycopersici</name>
    <dbReference type="NCBI Taxonomy" id="183478"/>
    <lineage>
        <taxon>Eukaryota</taxon>
        <taxon>Fungi</taxon>
        <taxon>Dikarya</taxon>
        <taxon>Ascomycota</taxon>
        <taxon>Pezizomycotina</taxon>
        <taxon>Dothideomycetes</taxon>
        <taxon>Pleosporomycetidae</taxon>
        <taxon>Pleosporales</taxon>
        <taxon>Pleosporineae</taxon>
        <taxon>Pleosporaceae</taxon>
        <taxon>Stemphylium</taxon>
    </lineage>
</organism>
<proteinExistence type="predicted"/>
<dbReference type="SUPFAM" id="SSF54637">
    <property type="entry name" value="Thioesterase/thiol ester dehydrase-isomerase"/>
    <property type="match status" value="1"/>
</dbReference>
<dbReference type="OrthoDB" id="506431at2759"/>
<comment type="caution">
    <text evidence="2">The sequence shown here is derived from an EMBL/GenBank/DDBJ whole genome shotgun (WGS) entry which is preliminary data.</text>
</comment>
<reference evidence="3" key="1">
    <citation type="submission" date="2018-05" db="EMBL/GenBank/DDBJ databases">
        <title>Draft genome sequence of Stemphylium lycopersici strain CIDEFI 213.</title>
        <authorList>
            <person name="Medina R."/>
            <person name="Franco M.E.E."/>
            <person name="Lucentini C.G."/>
            <person name="Saparrat M.C.N."/>
            <person name="Balatti P.A."/>
        </authorList>
    </citation>
    <scope>NUCLEOTIDE SEQUENCE [LARGE SCALE GENOMIC DNA]</scope>
    <source>
        <strain evidence="3">CIDEFI 213</strain>
    </source>
</reference>
<dbReference type="PANTHER" id="PTHR47260:SF3">
    <property type="entry name" value="THIOESTERASE FAMILY PROTEIN (AFU_ORTHOLOGUE AFUA_7G03960)"/>
    <property type="match status" value="1"/>
</dbReference>
<sequence>MTTKQQEHIEDLTALSWCMDLLTDPSVTHITQRFVPDASDTFRVKINRIFTRALFTDETIRAFITLHRPGNGITRKGNPKDFVIENAPPPFAPPPELREREIQRQARKEEKVFDITDPNGPETVFLVSAGGDINGGINRLHGGILSTLLDHCMGLGISYIYGALAPATTEMTIKFKKPMPAPSVFMLRTKVKKEIGRWFETVGWVEDGHGNVYAEGSANFIIPKLEESKL</sequence>
<feature type="domain" description="Thioesterase" evidence="1">
    <location>
        <begin position="140"/>
        <end position="193"/>
    </location>
</feature>
<dbReference type="Proteomes" id="UP000249619">
    <property type="component" value="Unassembled WGS sequence"/>
</dbReference>
<dbReference type="InterPro" id="IPR029069">
    <property type="entry name" value="HotDog_dom_sf"/>
</dbReference>
<dbReference type="EMBL" id="QGDH01000027">
    <property type="protein sequence ID" value="RAR13989.1"/>
    <property type="molecule type" value="Genomic_DNA"/>
</dbReference>
<keyword evidence="3" id="KW-1185">Reference proteome</keyword>
<evidence type="ECO:0000313" key="3">
    <source>
        <dbReference type="Proteomes" id="UP000249619"/>
    </source>
</evidence>
<dbReference type="PANTHER" id="PTHR47260">
    <property type="entry name" value="UPF0644 PROTEIN PB2B4.06"/>
    <property type="match status" value="1"/>
</dbReference>